<evidence type="ECO:0000313" key="1">
    <source>
        <dbReference type="EMBL" id="MBA0693852.1"/>
    </source>
</evidence>
<keyword evidence="2" id="KW-1185">Reference proteome</keyword>
<evidence type="ECO:0000313" key="2">
    <source>
        <dbReference type="Proteomes" id="UP000593577"/>
    </source>
</evidence>
<comment type="caution">
    <text evidence="1">The sequence shown here is derived from an EMBL/GenBank/DDBJ whole genome shotgun (WGS) entry which is preliminary data.</text>
</comment>
<accession>A0A7J8Y365</accession>
<gene>
    <name evidence="1" type="ORF">Goari_004196</name>
</gene>
<proteinExistence type="predicted"/>
<dbReference type="Proteomes" id="UP000593577">
    <property type="component" value="Unassembled WGS sequence"/>
</dbReference>
<organism evidence="1 2">
    <name type="scientific">Gossypium aridum</name>
    <name type="common">American cotton</name>
    <name type="synonym">Erioxylum aridum</name>
    <dbReference type="NCBI Taxonomy" id="34290"/>
    <lineage>
        <taxon>Eukaryota</taxon>
        <taxon>Viridiplantae</taxon>
        <taxon>Streptophyta</taxon>
        <taxon>Embryophyta</taxon>
        <taxon>Tracheophyta</taxon>
        <taxon>Spermatophyta</taxon>
        <taxon>Magnoliopsida</taxon>
        <taxon>eudicotyledons</taxon>
        <taxon>Gunneridae</taxon>
        <taxon>Pentapetalae</taxon>
        <taxon>rosids</taxon>
        <taxon>malvids</taxon>
        <taxon>Malvales</taxon>
        <taxon>Malvaceae</taxon>
        <taxon>Malvoideae</taxon>
        <taxon>Gossypium</taxon>
    </lineage>
</organism>
<reference evidence="1 2" key="1">
    <citation type="journal article" date="2019" name="Genome Biol. Evol.">
        <title>Insights into the evolution of the New World diploid cottons (Gossypium, subgenus Houzingenia) based on genome sequencing.</title>
        <authorList>
            <person name="Grover C.E."/>
            <person name="Arick M.A. 2nd"/>
            <person name="Thrash A."/>
            <person name="Conover J.L."/>
            <person name="Sanders W.S."/>
            <person name="Peterson D.G."/>
            <person name="Frelichowski J.E."/>
            <person name="Scheffler J.A."/>
            <person name="Scheffler B.E."/>
            <person name="Wendel J.F."/>
        </authorList>
    </citation>
    <scope>NUCLEOTIDE SEQUENCE [LARGE SCALE GENOMIC DNA]</scope>
    <source>
        <strain evidence="1">185</strain>
        <tissue evidence="1">Leaf</tissue>
    </source>
</reference>
<name>A0A7J8Y365_GOSAI</name>
<protein>
    <submittedName>
        <fullName evidence="1">Uncharacterized protein</fullName>
    </submittedName>
</protein>
<sequence>MRCFLQMVASEDIAKQVSTYGERYEVLG</sequence>
<dbReference type="AlphaFoldDB" id="A0A7J8Y365"/>
<dbReference type="EMBL" id="JABFAA010000010">
    <property type="protein sequence ID" value="MBA0693852.1"/>
    <property type="molecule type" value="Genomic_DNA"/>
</dbReference>